<gene>
    <name evidence="3" type="ORF">PG999_003956</name>
</gene>
<dbReference type="Proteomes" id="UP001392437">
    <property type="component" value="Unassembled WGS sequence"/>
</dbReference>
<dbReference type="AlphaFoldDB" id="A0AAW0R4X4"/>
<evidence type="ECO:0000259" key="2">
    <source>
        <dbReference type="SMART" id="SM00458"/>
    </source>
</evidence>
<dbReference type="SUPFAM" id="SSF50370">
    <property type="entry name" value="Ricin B-like lectins"/>
    <property type="match status" value="1"/>
</dbReference>
<protein>
    <recommendedName>
        <fullName evidence="2">Ricin B lectin domain-containing protein</fullName>
    </recommendedName>
</protein>
<feature type="signal peptide" evidence="1">
    <location>
        <begin position="1"/>
        <end position="17"/>
    </location>
</feature>
<dbReference type="Pfam" id="PF00652">
    <property type="entry name" value="Ricin_B_lectin"/>
    <property type="match status" value="1"/>
</dbReference>
<sequence length="166" mass="17598">MLSQIVLALTLAAGGMAQSLPEGYRQVLITSSWNAKFVVQPVAPVKSGSNIILKTGNNAPEQQWYLKDGSTKIQLANTTLCLDAGTARSNGSPLTVATCAEAKAAQNWVYNADSQIVLDTTSGAKLCADLYTGAVRDNTRIVLWQCISGDKNHIWKAQNATTATAA</sequence>
<dbReference type="InterPro" id="IPR000772">
    <property type="entry name" value="Ricin_B_lectin"/>
</dbReference>
<evidence type="ECO:0000313" key="3">
    <source>
        <dbReference type="EMBL" id="KAK8124038.1"/>
    </source>
</evidence>
<reference evidence="3 4" key="1">
    <citation type="submission" date="2023-01" db="EMBL/GenBank/DDBJ databases">
        <title>Analysis of 21 Apiospora genomes using comparative genomics revels a genus with tremendous synthesis potential of carbohydrate active enzymes and secondary metabolites.</title>
        <authorList>
            <person name="Sorensen T."/>
        </authorList>
    </citation>
    <scope>NUCLEOTIDE SEQUENCE [LARGE SCALE GENOMIC DNA]</scope>
    <source>
        <strain evidence="3 4">CBS 117206</strain>
    </source>
</reference>
<evidence type="ECO:0000313" key="4">
    <source>
        <dbReference type="Proteomes" id="UP001392437"/>
    </source>
</evidence>
<dbReference type="InterPro" id="IPR035992">
    <property type="entry name" value="Ricin_B-like_lectins"/>
</dbReference>
<proteinExistence type="predicted"/>
<dbReference type="EMBL" id="JAQQWP010000003">
    <property type="protein sequence ID" value="KAK8124038.1"/>
    <property type="molecule type" value="Genomic_DNA"/>
</dbReference>
<dbReference type="Gene3D" id="2.80.10.50">
    <property type="match status" value="1"/>
</dbReference>
<keyword evidence="1" id="KW-0732">Signal</keyword>
<evidence type="ECO:0000256" key="1">
    <source>
        <dbReference type="SAM" id="SignalP"/>
    </source>
</evidence>
<feature type="domain" description="Ricin B lectin" evidence="2">
    <location>
        <begin position="24"/>
        <end position="158"/>
    </location>
</feature>
<comment type="caution">
    <text evidence="3">The sequence shown here is derived from an EMBL/GenBank/DDBJ whole genome shotgun (WGS) entry which is preliminary data.</text>
</comment>
<dbReference type="SMART" id="SM00458">
    <property type="entry name" value="RICIN"/>
    <property type="match status" value="1"/>
</dbReference>
<organism evidence="3 4">
    <name type="scientific">Apiospora kogelbergensis</name>
    <dbReference type="NCBI Taxonomy" id="1337665"/>
    <lineage>
        <taxon>Eukaryota</taxon>
        <taxon>Fungi</taxon>
        <taxon>Dikarya</taxon>
        <taxon>Ascomycota</taxon>
        <taxon>Pezizomycotina</taxon>
        <taxon>Sordariomycetes</taxon>
        <taxon>Xylariomycetidae</taxon>
        <taxon>Amphisphaeriales</taxon>
        <taxon>Apiosporaceae</taxon>
        <taxon>Apiospora</taxon>
    </lineage>
</organism>
<keyword evidence="4" id="KW-1185">Reference proteome</keyword>
<accession>A0AAW0R4X4</accession>
<dbReference type="PROSITE" id="PS50231">
    <property type="entry name" value="RICIN_B_LECTIN"/>
    <property type="match status" value="1"/>
</dbReference>
<feature type="chain" id="PRO_5044001870" description="Ricin B lectin domain-containing protein" evidence="1">
    <location>
        <begin position="18"/>
        <end position="166"/>
    </location>
</feature>
<name>A0AAW0R4X4_9PEZI</name>